<feature type="region of interest" description="Disordered" evidence="1">
    <location>
        <begin position="111"/>
        <end position="158"/>
    </location>
</feature>
<evidence type="ECO:0000256" key="3">
    <source>
        <dbReference type="SAM" id="SignalP"/>
    </source>
</evidence>
<keyword evidence="2" id="KW-0472">Membrane</keyword>
<feature type="transmembrane region" description="Helical" evidence="2">
    <location>
        <begin position="47"/>
        <end position="69"/>
    </location>
</feature>
<evidence type="ECO:0000313" key="4">
    <source>
        <dbReference type="EMBL" id="TFK48776.1"/>
    </source>
</evidence>
<reference evidence="4 5" key="1">
    <citation type="journal article" date="2019" name="Nat. Ecol. Evol.">
        <title>Megaphylogeny resolves global patterns of mushroom evolution.</title>
        <authorList>
            <person name="Varga T."/>
            <person name="Krizsan K."/>
            <person name="Foldi C."/>
            <person name="Dima B."/>
            <person name="Sanchez-Garcia M."/>
            <person name="Sanchez-Ramirez S."/>
            <person name="Szollosi G.J."/>
            <person name="Szarkandi J.G."/>
            <person name="Papp V."/>
            <person name="Albert L."/>
            <person name="Andreopoulos W."/>
            <person name="Angelini C."/>
            <person name="Antonin V."/>
            <person name="Barry K.W."/>
            <person name="Bougher N.L."/>
            <person name="Buchanan P."/>
            <person name="Buyck B."/>
            <person name="Bense V."/>
            <person name="Catcheside P."/>
            <person name="Chovatia M."/>
            <person name="Cooper J."/>
            <person name="Damon W."/>
            <person name="Desjardin D."/>
            <person name="Finy P."/>
            <person name="Geml J."/>
            <person name="Haridas S."/>
            <person name="Hughes K."/>
            <person name="Justo A."/>
            <person name="Karasinski D."/>
            <person name="Kautmanova I."/>
            <person name="Kiss B."/>
            <person name="Kocsube S."/>
            <person name="Kotiranta H."/>
            <person name="LaButti K.M."/>
            <person name="Lechner B.E."/>
            <person name="Liimatainen K."/>
            <person name="Lipzen A."/>
            <person name="Lukacs Z."/>
            <person name="Mihaltcheva S."/>
            <person name="Morgado L.N."/>
            <person name="Niskanen T."/>
            <person name="Noordeloos M.E."/>
            <person name="Ohm R.A."/>
            <person name="Ortiz-Santana B."/>
            <person name="Ovrebo C."/>
            <person name="Racz N."/>
            <person name="Riley R."/>
            <person name="Savchenko A."/>
            <person name="Shiryaev A."/>
            <person name="Soop K."/>
            <person name="Spirin V."/>
            <person name="Szebenyi C."/>
            <person name="Tomsovsky M."/>
            <person name="Tulloss R.E."/>
            <person name="Uehling J."/>
            <person name="Grigoriev I.V."/>
            <person name="Vagvolgyi C."/>
            <person name="Papp T."/>
            <person name="Martin F.M."/>
            <person name="Miettinen O."/>
            <person name="Hibbett D.S."/>
            <person name="Nagy L.G."/>
        </authorList>
    </citation>
    <scope>NUCLEOTIDE SEQUENCE [LARGE SCALE GENOMIC DNA]</scope>
    <source>
        <strain evidence="4 5">OMC1185</strain>
    </source>
</reference>
<evidence type="ECO:0000256" key="1">
    <source>
        <dbReference type="SAM" id="MobiDB-lite"/>
    </source>
</evidence>
<evidence type="ECO:0000313" key="5">
    <source>
        <dbReference type="Proteomes" id="UP000305948"/>
    </source>
</evidence>
<protein>
    <submittedName>
        <fullName evidence="4">Uncharacterized protein</fullName>
    </submittedName>
</protein>
<feature type="chain" id="PRO_5023113733" evidence="3">
    <location>
        <begin position="24"/>
        <end position="194"/>
    </location>
</feature>
<sequence>MSSSALWNLFPALSLIPSSIVLALPNANSTTSWNAQQWSTEPSDPRYPIVAIICGAVVFGALFFAIILGTGLSHCLDKRNHTASGGNTTTNVVGNTNNEEGRSTAVELAALPRHDSEPRPPGSPPPSPRYDGVRLPSYCKDDDTQDLPSYTEEADIADGLSVGEGVSTFEGSFAGTSSAASIAPPGLPGGHMNP</sequence>
<dbReference type="AlphaFoldDB" id="A0A5C3MX88"/>
<keyword evidence="3" id="KW-0732">Signal</keyword>
<accession>A0A5C3MX88</accession>
<feature type="region of interest" description="Disordered" evidence="1">
    <location>
        <begin position="175"/>
        <end position="194"/>
    </location>
</feature>
<evidence type="ECO:0000256" key="2">
    <source>
        <dbReference type="SAM" id="Phobius"/>
    </source>
</evidence>
<proteinExistence type="predicted"/>
<keyword evidence="5" id="KW-1185">Reference proteome</keyword>
<dbReference type="Proteomes" id="UP000305948">
    <property type="component" value="Unassembled WGS sequence"/>
</dbReference>
<dbReference type="EMBL" id="ML213518">
    <property type="protein sequence ID" value="TFK48776.1"/>
    <property type="molecule type" value="Genomic_DNA"/>
</dbReference>
<feature type="signal peptide" evidence="3">
    <location>
        <begin position="1"/>
        <end position="23"/>
    </location>
</feature>
<name>A0A5C3MX88_9AGAM</name>
<organism evidence="4 5">
    <name type="scientific">Heliocybe sulcata</name>
    <dbReference type="NCBI Taxonomy" id="5364"/>
    <lineage>
        <taxon>Eukaryota</taxon>
        <taxon>Fungi</taxon>
        <taxon>Dikarya</taxon>
        <taxon>Basidiomycota</taxon>
        <taxon>Agaricomycotina</taxon>
        <taxon>Agaricomycetes</taxon>
        <taxon>Gloeophyllales</taxon>
        <taxon>Gloeophyllaceae</taxon>
        <taxon>Heliocybe</taxon>
    </lineage>
</organism>
<keyword evidence="2" id="KW-1133">Transmembrane helix</keyword>
<gene>
    <name evidence="4" type="ORF">OE88DRAFT_1663931</name>
</gene>
<keyword evidence="2" id="KW-0812">Transmembrane</keyword>
<feature type="compositionally biased region" description="Pro residues" evidence="1">
    <location>
        <begin position="119"/>
        <end position="128"/>
    </location>
</feature>